<comment type="caution">
    <text evidence="8">The sequence shown here is derived from an EMBL/GenBank/DDBJ whole genome shotgun (WGS) entry which is preliminary data.</text>
</comment>
<dbReference type="InterPro" id="IPR012944">
    <property type="entry name" value="SusD_RagB_dom"/>
</dbReference>
<comment type="similarity">
    <text evidence="2">Belongs to the SusD family.</text>
</comment>
<dbReference type="Gene3D" id="1.25.40.390">
    <property type="match status" value="1"/>
</dbReference>
<keyword evidence="9" id="KW-1185">Reference proteome</keyword>
<dbReference type="EMBL" id="RPDH01000003">
    <property type="protein sequence ID" value="RPE06005.1"/>
    <property type="molecule type" value="Genomic_DNA"/>
</dbReference>
<evidence type="ECO:0000256" key="4">
    <source>
        <dbReference type="ARBA" id="ARBA00023136"/>
    </source>
</evidence>
<dbReference type="Pfam" id="PF07980">
    <property type="entry name" value="SusD_RagB"/>
    <property type="match status" value="1"/>
</dbReference>
<evidence type="ECO:0000259" key="7">
    <source>
        <dbReference type="Pfam" id="PF14322"/>
    </source>
</evidence>
<dbReference type="Pfam" id="PF14322">
    <property type="entry name" value="SusD-like_3"/>
    <property type="match status" value="1"/>
</dbReference>
<evidence type="ECO:0000256" key="2">
    <source>
        <dbReference type="ARBA" id="ARBA00006275"/>
    </source>
</evidence>
<accession>A0A3N4PD44</accession>
<evidence type="ECO:0000313" key="9">
    <source>
        <dbReference type="Proteomes" id="UP000278351"/>
    </source>
</evidence>
<comment type="subcellular location">
    <subcellularLocation>
        <location evidence="1">Cell outer membrane</location>
    </subcellularLocation>
</comment>
<keyword evidence="3" id="KW-0732">Signal</keyword>
<dbReference type="InterPro" id="IPR011990">
    <property type="entry name" value="TPR-like_helical_dom_sf"/>
</dbReference>
<protein>
    <submittedName>
        <fullName evidence="8">RagB/SusD family nutrient uptake outer membrane protein</fullName>
    </submittedName>
</protein>
<sequence length="601" mass="67284">MKNISFYIGLGMLAAATVSCKKDFLDRFPKTEVTQETFFNTPQDLETYTNTLYGQLQYGTDDINSDNISSYSGGGEVDALVRGSVTPNNAGGWNRDEWAKLRRINFMLDNVHKTTGDATAIKHYIGIARFFRAWFYLGKMARYSDVPWYNTALATDNEQLYKARDPRALIADSILNDLTFAVENIKPDEGNRTRVSKWVALALMTRFGLYEGTYRKYHGELNLANDHTRFLEKAVWAADEIMKSGRFVIHNTGAGAADYRVLFSSSSLAGNKEMIQWADYQQALGVGNNTHTVLGWTWSLSNSLATTYLMKDGTPFTAQAGYDKKGFIDMFTDRDPRLAETVAPPGFSPNQDGKPYIAKPNLGGLDQVKFYPRSPAQRQGWVANYTGLPVFRYAEVLLAYAEAKAELGTITQADLDKTIKLLRTRVQMPALDAAAANANPDNVLALEYPAVTGPNKGLLLEIRRERRVELACEGLRYDDLMRWKAGMRLQDAQGGMYVAALGAIDVSGDGKPDIAILASPKDESPIAGLPEDVKKGLSKFYLKDENGKDNNFYLQNGTSGKILFTRDRDQPRVFQEPKYYYRPVPQDQLILNSQLKQIFGW</sequence>
<evidence type="ECO:0000256" key="3">
    <source>
        <dbReference type="ARBA" id="ARBA00022729"/>
    </source>
</evidence>
<dbReference type="AlphaFoldDB" id="A0A3N4PD44"/>
<dbReference type="RefSeq" id="WP_123849656.1">
    <property type="nucleotide sequence ID" value="NZ_RPDH01000003.1"/>
</dbReference>
<dbReference type="InterPro" id="IPR033985">
    <property type="entry name" value="SusD-like_N"/>
</dbReference>
<dbReference type="GO" id="GO:0009279">
    <property type="term" value="C:cell outer membrane"/>
    <property type="evidence" value="ECO:0007669"/>
    <property type="project" value="UniProtKB-SubCell"/>
</dbReference>
<dbReference type="Proteomes" id="UP000278351">
    <property type="component" value="Unassembled WGS sequence"/>
</dbReference>
<reference evidence="8 9" key="1">
    <citation type="submission" date="2018-11" db="EMBL/GenBank/DDBJ databases">
        <title>Chitinophaga lutea sp.nov., isolate from arsenic contaminated soil.</title>
        <authorList>
            <person name="Zong Y."/>
        </authorList>
    </citation>
    <scope>NUCLEOTIDE SEQUENCE [LARGE SCALE GENOMIC DNA]</scope>
    <source>
        <strain evidence="8 9">ZY74</strain>
    </source>
</reference>
<evidence type="ECO:0000259" key="6">
    <source>
        <dbReference type="Pfam" id="PF07980"/>
    </source>
</evidence>
<keyword evidence="4" id="KW-0472">Membrane</keyword>
<feature type="domain" description="RagB/SusD" evidence="6">
    <location>
        <begin position="271"/>
        <end position="601"/>
    </location>
</feature>
<dbReference type="OrthoDB" id="5694214at2"/>
<name>A0A3N4PD44_9BACT</name>
<evidence type="ECO:0000313" key="8">
    <source>
        <dbReference type="EMBL" id="RPE06005.1"/>
    </source>
</evidence>
<keyword evidence="5" id="KW-0998">Cell outer membrane</keyword>
<gene>
    <name evidence="8" type="ORF">EGT74_27030</name>
</gene>
<evidence type="ECO:0000256" key="1">
    <source>
        <dbReference type="ARBA" id="ARBA00004442"/>
    </source>
</evidence>
<feature type="domain" description="SusD-like N-terminal" evidence="7">
    <location>
        <begin position="23"/>
        <end position="209"/>
    </location>
</feature>
<dbReference type="PROSITE" id="PS51257">
    <property type="entry name" value="PROKAR_LIPOPROTEIN"/>
    <property type="match status" value="1"/>
</dbReference>
<dbReference type="SUPFAM" id="SSF48452">
    <property type="entry name" value="TPR-like"/>
    <property type="match status" value="1"/>
</dbReference>
<evidence type="ECO:0000256" key="5">
    <source>
        <dbReference type="ARBA" id="ARBA00023237"/>
    </source>
</evidence>
<proteinExistence type="inferred from homology"/>
<organism evidence="8 9">
    <name type="scientific">Chitinophaga lutea</name>
    <dbReference type="NCBI Taxonomy" id="2488634"/>
    <lineage>
        <taxon>Bacteria</taxon>
        <taxon>Pseudomonadati</taxon>
        <taxon>Bacteroidota</taxon>
        <taxon>Chitinophagia</taxon>
        <taxon>Chitinophagales</taxon>
        <taxon>Chitinophagaceae</taxon>
        <taxon>Chitinophaga</taxon>
    </lineage>
</organism>